<organism evidence="5 6">
    <name type="scientific">Aerosakkonema funiforme FACHB-1375</name>
    <dbReference type="NCBI Taxonomy" id="2949571"/>
    <lineage>
        <taxon>Bacteria</taxon>
        <taxon>Bacillati</taxon>
        <taxon>Cyanobacteriota</taxon>
        <taxon>Cyanophyceae</taxon>
        <taxon>Oscillatoriophycideae</taxon>
        <taxon>Aerosakkonematales</taxon>
        <taxon>Aerosakkonemataceae</taxon>
        <taxon>Aerosakkonema</taxon>
    </lineage>
</organism>
<reference evidence="5" key="2">
    <citation type="submission" date="2020-08" db="EMBL/GenBank/DDBJ databases">
        <authorList>
            <person name="Chen M."/>
            <person name="Teng W."/>
            <person name="Zhao L."/>
            <person name="Hu C."/>
            <person name="Zhou Y."/>
            <person name="Han B."/>
            <person name="Song L."/>
            <person name="Shu W."/>
        </authorList>
    </citation>
    <scope>NUCLEOTIDE SEQUENCE</scope>
    <source>
        <strain evidence="5">FACHB-1375</strain>
    </source>
</reference>
<keyword evidence="1" id="KW-0175">Coiled coil</keyword>
<dbReference type="GO" id="GO:0004016">
    <property type="term" value="F:adenylate cyclase activity"/>
    <property type="evidence" value="ECO:0007669"/>
    <property type="project" value="UniProtKB-ARBA"/>
</dbReference>
<keyword evidence="3" id="KW-1133">Transmembrane helix</keyword>
<feature type="transmembrane region" description="Helical" evidence="3">
    <location>
        <begin position="12"/>
        <end position="33"/>
    </location>
</feature>
<dbReference type="CDD" id="cd07302">
    <property type="entry name" value="CHD"/>
    <property type="match status" value="1"/>
</dbReference>
<keyword evidence="3" id="KW-0812">Transmembrane</keyword>
<feature type="domain" description="Guanylate cyclase" evidence="4">
    <location>
        <begin position="530"/>
        <end position="657"/>
    </location>
</feature>
<dbReference type="InterPro" id="IPR029787">
    <property type="entry name" value="Nucleotide_cyclase"/>
</dbReference>
<dbReference type="PROSITE" id="PS50125">
    <property type="entry name" value="GUANYLATE_CYCLASE_2"/>
    <property type="match status" value="1"/>
</dbReference>
<feature type="compositionally biased region" description="Basic and acidic residues" evidence="2">
    <location>
        <begin position="764"/>
        <end position="782"/>
    </location>
</feature>
<dbReference type="Proteomes" id="UP000641646">
    <property type="component" value="Unassembled WGS sequence"/>
</dbReference>
<evidence type="ECO:0000256" key="2">
    <source>
        <dbReference type="SAM" id="MobiDB-lite"/>
    </source>
</evidence>
<evidence type="ECO:0000313" key="6">
    <source>
        <dbReference type="Proteomes" id="UP000641646"/>
    </source>
</evidence>
<evidence type="ECO:0000256" key="1">
    <source>
        <dbReference type="SAM" id="Coils"/>
    </source>
</evidence>
<evidence type="ECO:0000256" key="3">
    <source>
        <dbReference type="SAM" id="Phobius"/>
    </source>
</evidence>
<feature type="compositionally biased region" description="Basic and acidic residues" evidence="2">
    <location>
        <begin position="727"/>
        <end position="743"/>
    </location>
</feature>
<keyword evidence="3" id="KW-0472">Membrane</keyword>
<dbReference type="Gene3D" id="3.30.70.1230">
    <property type="entry name" value="Nucleotide cyclase"/>
    <property type="match status" value="1"/>
</dbReference>
<accession>A0A926VK35</accession>
<sequence length="808" mass="91420">MLKIKQFSIKSKLMVMLLTASLGSIAIVNYLAWNKAKETLQETIFTHLTSVRATKREHIENYFKNIQNHLETLCEDRMVVAAMVEFNKGFKKLNDEYVERNLNAEIERYYQTEFFPRLSKTIEGVPNYETYAPTSQAAQYLQYHYIAKNPNPIGQKDELVDAKDGSEYSKYHEKYHSIFRNITKKFGYYNFFLIDFKTGDIVYTVYKETDFATNLNEGPYRQTNLAQAVAKVRENPERGAIQMVDFSPYRPSYGKPAAFIAGPIYNGPHVIGILAVQLPIDEIDNVLTGNGNWVREGLGNTGQTYLIGGDLLMRSNARYLLEDPEGYKKVLRASGTAESTINSIAQQNTSILLQRIDTEATRAALGGKEGIKVVDNYRGVPVLSSYSPVKIDGVHWAILAEMTLHEAYESVSALQNFLLIGSVIVILVMTYLANLAAINFVKPIDTIVKSTRPNDPDNAESDKYVNAKDEFDEIGQIVSEMRQTIHQNKELLEEKNRENEELLLNMMPSSMAERLKKGETLIAESFPQVTVLFASINGFGEVVAQREVQQNAAILNDLIDMFDQEAEKYDVEKFAAIGERYIAVCGLTKPHLDQAKRMVDFAQAMLEVLKQANNKHRTQLSLRIGIHTGEVMAGIIGNKKFAYNIWGETVNIARILNVQAELHTITISKDVYERVRDLYRFEKGKDVQLETTGKIGTWVLRKKWLTGLMADLMFDEEEDPLNSDDDRDLKDDRDVKKAPEAKENNALAALGLQSPISFDDFDDLDAKDTPQTKDAPQTKEKNNQIVPGLQSLLPLDDLDERDPFNDNA</sequence>
<dbReference type="GO" id="GO:0035556">
    <property type="term" value="P:intracellular signal transduction"/>
    <property type="evidence" value="ECO:0007669"/>
    <property type="project" value="InterPro"/>
</dbReference>
<protein>
    <submittedName>
        <fullName evidence="5">Adenylate/guanylate cyclase domain-containing protein</fullName>
    </submittedName>
</protein>
<keyword evidence="6" id="KW-1185">Reference proteome</keyword>
<dbReference type="EMBL" id="JACJPW010000117">
    <property type="protein sequence ID" value="MBD2185342.1"/>
    <property type="molecule type" value="Genomic_DNA"/>
</dbReference>
<proteinExistence type="predicted"/>
<feature type="coiled-coil region" evidence="1">
    <location>
        <begin position="478"/>
        <end position="505"/>
    </location>
</feature>
<evidence type="ECO:0000259" key="4">
    <source>
        <dbReference type="PROSITE" id="PS50125"/>
    </source>
</evidence>
<gene>
    <name evidence="5" type="ORF">H6G03_30415</name>
</gene>
<dbReference type="PANTHER" id="PTHR45655">
    <property type="entry name" value="GUANYLATE CYCLASE SOLUBLE SUBUNIT BETA-2"/>
    <property type="match status" value="1"/>
</dbReference>
<dbReference type="SMART" id="SM00044">
    <property type="entry name" value="CYCc"/>
    <property type="match status" value="1"/>
</dbReference>
<name>A0A926VK35_9CYAN</name>
<dbReference type="RefSeq" id="WP_190473533.1">
    <property type="nucleotide sequence ID" value="NZ_JACJPW010000117.1"/>
</dbReference>
<dbReference type="Gene3D" id="3.30.450.20">
    <property type="entry name" value="PAS domain"/>
    <property type="match status" value="1"/>
</dbReference>
<dbReference type="AlphaFoldDB" id="A0A926VK35"/>
<dbReference type="SUPFAM" id="SSF55073">
    <property type="entry name" value="Nucleotide cyclase"/>
    <property type="match status" value="1"/>
</dbReference>
<dbReference type="InterPro" id="IPR001054">
    <property type="entry name" value="A/G_cyclase"/>
</dbReference>
<dbReference type="PANTHER" id="PTHR45655:SF13">
    <property type="entry name" value="SOLUBLE GUANYLATE CYCLASE GCY-32-RELATED"/>
    <property type="match status" value="1"/>
</dbReference>
<comment type="caution">
    <text evidence="5">The sequence shown here is derived from an EMBL/GenBank/DDBJ whole genome shotgun (WGS) entry which is preliminary data.</text>
</comment>
<dbReference type="GO" id="GO:0009190">
    <property type="term" value="P:cyclic nucleotide biosynthetic process"/>
    <property type="evidence" value="ECO:0007669"/>
    <property type="project" value="InterPro"/>
</dbReference>
<reference evidence="5" key="1">
    <citation type="journal article" date="2015" name="ISME J.">
        <title>Draft Genome Sequence of Streptomyces incarnatus NRRL8089, which Produces the Nucleoside Antibiotic Sinefungin.</title>
        <authorList>
            <person name="Oshima K."/>
            <person name="Hattori M."/>
            <person name="Shimizu H."/>
            <person name="Fukuda K."/>
            <person name="Nemoto M."/>
            <person name="Inagaki K."/>
            <person name="Tamura T."/>
        </authorList>
    </citation>
    <scope>NUCLEOTIDE SEQUENCE</scope>
    <source>
        <strain evidence="5">FACHB-1375</strain>
    </source>
</reference>
<evidence type="ECO:0000313" key="5">
    <source>
        <dbReference type="EMBL" id="MBD2185342.1"/>
    </source>
</evidence>
<feature type="region of interest" description="Disordered" evidence="2">
    <location>
        <begin position="718"/>
        <end position="808"/>
    </location>
</feature>
<dbReference type="Pfam" id="PF00211">
    <property type="entry name" value="Guanylate_cyc"/>
    <property type="match status" value="1"/>
</dbReference>